<proteinExistence type="predicted"/>
<accession>K9VV29</accession>
<protein>
    <submittedName>
        <fullName evidence="1">Uncharacterized protein</fullName>
    </submittedName>
</protein>
<name>K9VV29_9CYAN</name>
<reference evidence="1 2" key="1">
    <citation type="submission" date="2012-06" db="EMBL/GenBank/DDBJ databases">
        <title>Finished chromosome of genome of Crinalium epipsammum PCC 9333.</title>
        <authorList>
            <consortium name="US DOE Joint Genome Institute"/>
            <person name="Gugger M."/>
            <person name="Coursin T."/>
            <person name="Rippka R."/>
            <person name="Tandeau De Marsac N."/>
            <person name="Huntemann M."/>
            <person name="Wei C.-L."/>
            <person name="Han J."/>
            <person name="Detter J.C."/>
            <person name="Han C."/>
            <person name="Tapia R."/>
            <person name="Davenport K."/>
            <person name="Daligault H."/>
            <person name="Erkkila T."/>
            <person name="Gu W."/>
            <person name="Munk A.C.C."/>
            <person name="Teshima H."/>
            <person name="Xu Y."/>
            <person name="Chain P."/>
            <person name="Chen A."/>
            <person name="Krypides N."/>
            <person name="Mavromatis K."/>
            <person name="Markowitz V."/>
            <person name="Szeto E."/>
            <person name="Ivanova N."/>
            <person name="Mikhailova N."/>
            <person name="Ovchinnikova G."/>
            <person name="Pagani I."/>
            <person name="Pati A."/>
            <person name="Goodwin L."/>
            <person name="Peters L."/>
            <person name="Pitluck S."/>
            <person name="Woyke T."/>
            <person name="Kerfeld C."/>
        </authorList>
    </citation>
    <scope>NUCLEOTIDE SEQUENCE [LARGE SCALE GENOMIC DNA]</scope>
    <source>
        <strain evidence="1 2">PCC 9333</strain>
    </source>
</reference>
<evidence type="ECO:0000313" key="2">
    <source>
        <dbReference type="Proteomes" id="UP000010472"/>
    </source>
</evidence>
<dbReference type="AlphaFoldDB" id="K9VV29"/>
<evidence type="ECO:0000313" key="1">
    <source>
        <dbReference type="EMBL" id="AFZ11342.1"/>
    </source>
</evidence>
<keyword evidence="2" id="KW-1185">Reference proteome</keyword>
<gene>
    <name evidence="1" type="ORF">Cri9333_0362</name>
</gene>
<dbReference type="HOGENOM" id="CLU_2536924_0_0_3"/>
<dbReference type="Proteomes" id="UP000010472">
    <property type="component" value="Chromosome"/>
</dbReference>
<dbReference type="RefSeq" id="WP_015201483.1">
    <property type="nucleotide sequence ID" value="NC_019753.1"/>
</dbReference>
<organism evidence="1 2">
    <name type="scientific">Crinalium epipsammum PCC 9333</name>
    <dbReference type="NCBI Taxonomy" id="1173022"/>
    <lineage>
        <taxon>Bacteria</taxon>
        <taxon>Bacillati</taxon>
        <taxon>Cyanobacteriota</taxon>
        <taxon>Cyanophyceae</taxon>
        <taxon>Gomontiellales</taxon>
        <taxon>Gomontiellaceae</taxon>
        <taxon>Crinalium</taxon>
    </lineage>
</organism>
<sequence>MLEKNQVLEPCQGCLVSKEQVKKYLRQASVEDREEIFSEFLANVHHDYVLLEKLPALISRMSDVLIRRNYYQFKKEDSTESCG</sequence>
<dbReference type="STRING" id="1173022.Cri9333_0362"/>
<dbReference type="EMBL" id="CP003620">
    <property type="protein sequence ID" value="AFZ11342.1"/>
    <property type="molecule type" value="Genomic_DNA"/>
</dbReference>
<dbReference type="KEGG" id="cep:Cri9333_0362"/>